<keyword evidence="14" id="KW-0472">Membrane</keyword>
<dbReference type="AlphaFoldDB" id="A0A1I0IL07"/>
<feature type="domain" description="Polysaccharide chain length determinant N-terminal" evidence="17">
    <location>
        <begin position="2"/>
        <end position="89"/>
    </location>
</feature>
<protein>
    <recommendedName>
        <fullName evidence="5">non-specific protein-tyrosine kinase</fullName>
        <ecNumber evidence="5">2.7.10.2</ecNumber>
    </recommendedName>
</protein>
<dbReference type="PANTHER" id="PTHR32309">
    <property type="entry name" value="TYROSINE-PROTEIN KINASE"/>
    <property type="match status" value="1"/>
</dbReference>
<evidence type="ECO:0000256" key="2">
    <source>
        <dbReference type="ARBA" id="ARBA00006683"/>
    </source>
</evidence>
<evidence type="ECO:0000256" key="5">
    <source>
        <dbReference type="ARBA" id="ARBA00011903"/>
    </source>
</evidence>
<dbReference type="EC" id="2.7.10.2" evidence="5"/>
<keyword evidence="19" id="KW-0675">Receptor</keyword>
<evidence type="ECO:0000256" key="16">
    <source>
        <dbReference type="ARBA" id="ARBA00051245"/>
    </source>
</evidence>
<evidence type="ECO:0000256" key="10">
    <source>
        <dbReference type="ARBA" id="ARBA00022741"/>
    </source>
</evidence>
<accession>A0A1I0IL07</accession>
<keyword evidence="7" id="KW-0997">Cell inner membrane</keyword>
<comment type="similarity">
    <text evidence="3">Belongs to the CpsD/CapB family.</text>
</comment>
<dbReference type="CDD" id="cd05387">
    <property type="entry name" value="BY-kinase"/>
    <property type="match status" value="1"/>
</dbReference>
<evidence type="ECO:0000256" key="15">
    <source>
        <dbReference type="ARBA" id="ARBA00023137"/>
    </source>
</evidence>
<keyword evidence="12" id="KW-0067">ATP-binding</keyword>
<gene>
    <name evidence="19" type="ORF">SAMN04488546_4520</name>
</gene>
<proteinExistence type="inferred from homology"/>
<dbReference type="OrthoDB" id="9812433at2"/>
<dbReference type="GO" id="GO:0005524">
    <property type="term" value="F:ATP binding"/>
    <property type="evidence" value="ECO:0007669"/>
    <property type="project" value="UniProtKB-KW"/>
</dbReference>
<evidence type="ECO:0000256" key="11">
    <source>
        <dbReference type="ARBA" id="ARBA00022777"/>
    </source>
</evidence>
<evidence type="ECO:0000256" key="3">
    <source>
        <dbReference type="ARBA" id="ARBA00007316"/>
    </source>
</evidence>
<evidence type="ECO:0000259" key="17">
    <source>
        <dbReference type="Pfam" id="PF02706"/>
    </source>
</evidence>
<dbReference type="Pfam" id="PF13614">
    <property type="entry name" value="AAA_31"/>
    <property type="match status" value="1"/>
</dbReference>
<dbReference type="PANTHER" id="PTHR32309:SF13">
    <property type="entry name" value="FERRIC ENTEROBACTIN TRANSPORT PROTEIN FEPE"/>
    <property type="match status" value="1"/>
</dbReference>
<feature type="domain" description="AAA" evidence="18">
    <location>
        <begin position="273"/>
        <end position="421"/>
    </location>
</feature>
<evidence type="ECO:0000256" key="8">
    <source>
        <dbReference type="ARBA" id="ARBA00022679"/>
    </source>
</evidence>
<evidence type="ECO:0000256" key="7">
    <source>
        <dbReference type="ARBA" id="ARBA00022519"/>
    </source>
</evidence>
<keyword evidence="9" id="KW-0812">Transmembrane</keyword>
<dbReference type="EMBL" id="FOIE01000012">
    <property type="protein sequence ID" value="SET97754.1"/>
    <property type="molecule type" value="Genomic_DNA"/>
</dbReference>
<dbReference type="InterPro" id="IPR025669">
    <property type="entry name" value="AAA_dom"/>
</dbReference>
<evidence type="ECO:0000313" key="19">
    <source>
        <dbReference type="EMBL" id="SET97754.1"/>
    </source>
</evidence>
<evidence type="ECO:0000313" key="20">
    <source>
        <dbReference type="Proteomes" id="UP000198507"/>
    </source>
</evidence>
<keyword evidence="20" id="KW-1185">Reference proteome</keyword>
<evidence type="ECO:0000256" key="6">
    <source>
        <dbReference type="ARBA" id="ARBA00022475"/>
    </source>
</evidence>
<evidence type="ECO:0000256" key="4">
    <source>
        <dbReference type="ARBA" id="ARBA00008883"/>
    </source>
</evidence>
<dbReference type="InterPro" id="IPR005702">
    <property type="entry name" value="Wzc-like_C"/>
</dbReference>
<keyword evidence="13" id="KW-1133">Transmembrane helix</keyword>
<dbReference type="SUPFAM" id="SSF52540">
    <property type="entry name" value="P-loop containing nucleoside triphosphate hydrolases"/>
    <property type="match status" value="1"/>
</dbReference>
<organism evidence="19 20">
    <name type="scientific">Geodermatophilus poikilotrophus</name>
    <dbReference type="NCBI Taxonomy" id="1333667"/>
    <lineage>
        <taxon>Bacteria</taxon>
        <taxon>Bacillati</taxon>
        <taxon>Actinomycetota</taxon>
        <taxon>Actinomycetes</taxon>
        <taxon>Geodermatophilales</taxon>
        <taxon>Geodermatophilaceae</taxon>
        <taxon>Geodermatophilus</taxon>
    </lineage>
</organism>
<dbReference type="GO" id="GO:0004715">
    <property type="term" value="F:non-membrane spanning protein tyrosine kinase activity"/>
    <property type="evidence" value="ECO:0007669"/>
    <property type="project" value="UniProtKB-EC"/>
</dbReference>
<dbReference type="Gene3D" id="3.40.50.300">
    <property type="entry name" value="P-loop containing nucleotide triphosphate hydrolases"/>
    <property type="match status" value="1"/>
</dbReference>
<dbReference type="NCBIfam" id="TIGR01007">
    <property type="entry name" value="eps_fam"/>
    <property type="match status" value="1"/>
</dbReference>
<comment type="catalytic activity">
    <reaction evidence="16">
        <text>L-tyrosyl-[protein] + ATP = O-phospho-L-tyrosyl-[protein] + ADP + H(+)</text>
        <dbReference type="Rhea" id="RHEA:10596"/>
        <dbReference type="Rhea" id="RHEA-COMP:10136"/>
        <dbReference type="Rhea" id="RHEA-COMP:20101"/>
        <dbReference type="ChEBI" id="CHEBI:15378"/>
        <dbReference type="ChEBI" id="CHEBI:30616"/>
        <dbReference type="ChEBI" id="CHEBI:46858"/>
        <dbReference type="ChEBI" id="CHEBI:61978"/>
        <dbReference type="ChEBI" id="CHEBI:456216"/>
        <dbReference type="EC" id="2.7.10.2"/>
    </reaction>
</comment>
<keyword evidence="15 19" id="KW-0829">Tyrosine-protein kinase</keyword>
<keyword evidence="11 19" id="KW-0418">Kinase</keyword>
<evidence type="ECO:0000256" key="1">
    <source>
        <dbReference type="ARBA" id="ARBA00004429"/>
    </source>
</evidence>
<dbReference type="Proteomes" id="UP000198507">
    <property type="component" value="Unassembled WGS sequence"/>
</dbReference>
<dbReference type="Pfam" id="PF02706">
    <property type="entry name" value="Wzz"/>
    <property type="match status" value="1"/>
</dbReference>
<keyword evidence="10" id="KW-0547">Nucleotide-binding</keyword>
<evidence type="ECO:0000256" key="13">
    <source>
        <dbReference type="ARBA" id="ARBA00022989"/>
    </source>
</evidence>
<keyword evidence="8" id="KW-0808">Transferase</keyword>
<dbReference type="InterPro" id="IPR027417">
    <property type="entry name" value="P-loop_NTPase"/>
</dbReference>
<sequence>MNFGEMVRALRWGWWMPTLGLLLGGLAAVAVTLTTTPVYTSHTQLFVSTTDSSSTAEAFQGNQFAEKRIASYAELLTSQELAARVVAELGLDLTPGELAARIDAAPVSGTVVLDVSVTDPSPAEAQRVARTVADEFIAAVEELETPAGSLTSPVRVTVFGAADLPRSPSAPQPVLDIAVGLVIGLGLGAATAVLRARLDRSVKDPEEVADLAGAPVIGVVLRDGDLHAQHRVDLQSSSRSAEAYRHLQTNLQFLDVDTPPRVLMVSSAMPSEGKTTVAVNLALALADAGQRVALIEADLRRPRVTSYLGLVNGVGLTNVLAGRVRVEEVAQPYGEDGGLVVIGAGPSAPNPAQLLASGAMGALLQDLRGSHDYVILDAPPLLPVADATGLAVLADGVLLSVRHGSTTREQLQRTRATLDRVGARTVGTVLNIVPARDDVSAAYGYSSEYAARPASAAR</sequence>
<comment type="subcellular location">
    <subcellularLocation>
        <location evidence="1">Cell inner membrane</location>
        <topology evidence="1">Multi-pass membrane protein</topology>
    </subcellularLocation>
</comment>
<evidence type="ECO:0000259" key="18">
    <source>
        <dbReference type="Pfam" id="PF13614"/>
    </source>
</evidence>
<evidence type="ECO:0000256" key="14">
    <source>
        <dbReference type="ARBA" id="ARBA00023136"/>
    </source>
</evidence>
<keyword evidence="6" id="KW-1003">Cell membrane</keyword>
<dbReference type="RefSeq" id="WP_091448570.1">
    <property type="nucleotide sequence ID" value="NZ_FOIE01000012.1"/>
</dbReference>
<name>A0A1I0IL07_9ACTN</name>
<evidence type="ECO:0000256" key="9">
    <source>
        <dbReference type="ARBA" id="ARBA00022692"/>
    </source>
</evidence>
<dbReference type="InterPro" id="IPR003856">
    <property type="entry name" value="LPS_length_determ_N"/>
</dbReference>
<dbReference type="GO" id="GO:0005886">
    <property type="term" value="C:plasma membrane"/>
    <property type="evidence" value="ECO:0007669"/>
    <property type="project" value="UniProtKB-SubCell"/>
</dbReference>
<dbReference type="InterPro" id="IPR050445">
    <property type="entry name" value="Bact_polysacc_biosynth/exp"/>
</dbReference>
<reference evidence="20" key="1">
    <citation type="submission" date="2016-10" db="EMBL/GenBank/DDBJ databases">
        <authorList>
            <person name="Varghese N."/>
            <person name="Submissions S."/>
        </authorList>
    </citation>
    <scope>NUCLEOTIDE SEQUENCE [LARGE SCALE GENOMIC DNA]</scope>
    <source>
        <strain evidence="20">DSM 44209</strain>
    </source>
</reference>
<comment type="similarity">
    <text evidence="4">Belongs to the etk/wzc family.</text>
</comment>
<evidence type="ECO:0000256" key="12">
    <source>
        <dbReference type="ARBA" id="ARBA00022840"/>
    </source>
</evidence>
<comment type="similarity">
    <text evidence="2">Belongs to the CpsC/CapA family.</text>
</comment>